<keyword evidence="1" id="KW-0678">Repressor</keyword>
<evidence type="ECO:0000256" key="4">
    <source>
        <dbReference type="ARBA" id="ARBA00023163"/>
    </source>
</evidence>
<protein>
    <submittedName>
        <fullName evidence="7">TetR/AcrR family transcriptional regulator</fullName>
    </submittedName>
</protein>
<sequence>MPAARTKRTAGRPHQRVLTRENITEAALAVIGTSGYGGFTMSSLAGKLQVAPSALYNHASSKQEVLRWIQDDLMAKVDVTGFTAGPWEDAVRTWARSYRDVFVRHTPLIPVIAVLQVSGAPRTLAMYEAVTAGFLRAGWQEARIIPAIIALESFIFGSAFDAVAPEDIFETGPLTDESPRFSSAVAAAASRVGGQGADEAFEAGLEALVRGFSMPRQKQVPRQEEQHS</sequence>
<feature type="domain" description="HTH tetR-type" evidence="6">
    <location>
        <begin position="17"/>
        <end position="77"/>
    </location>
</feature>
<evidence type="ECO:0000256" key="5">
    <source>
        <dbReference type="PROSITE-ProRule" id="PRU00335"/>
    </source>
</evidence>
<evidence type="ECO:0000256" key="2">
    <source>
        <dbReference type="ARBA" id="ARBA00023015"/>
    </source>
</evidence>
<keyword evidence="4" id="KW-0804">Transcription</keyword>
<dbReference type="EMBL" id="JACSQC010000005">
    <property type="protein sequence ID" value="MBD8044426.1"/>
    <property type="molecule type" value="Genomic_DNA"/>
</dbReference>
<gene>
    <name evidence="7" type="ORF">H9638_11480</name>
</gene>
<dbReference type="PANTHER" id="PTHR30055">
    <property type="entry name" value="HTH-TYPE TRANSCRIPTIONAL REGULATOR RUTR"/>
    <property type="match status" value="1"/>
</dbReference>
<evidence type="ECO:0000313" key="8">
    <source>
        <dbReference type="Proteomes" id="UP000652763"/>
    </source>
</evidence>
<accession>A0ABR8YK02</accession>
<comment type="caution">
    <text evidence="7">The sequence shown here is derived from an EMBL/GenBank/DDBJ whole genome shotgun (WGS) entry which is preliminary data.</text>
</comment>
<dbReference type="PANTHER" id="PTHR30055:SF151">
    <property type="entry name" value="TRANSCRIPTIONAL REGULATORY PROTEIN"/>
    <property type="match status" value="1"/>
</dbReference>
<dbReference type="Pfam" id="PF02909">
    <property type="entry name" value="TetR_C_1"/>
    <property type="match status" value="1"/>
</dbReference>
<dbReference type="InterPro" id="IPR050109">
    <property type="entry name" value="HTH-type_TetR-like_transc_reg"/>
</dbReference>
<dbReference type="InterPro" id="IPR009057">
    <property type="entry name" value="Homeodomain-like_sf"/>
</dbReference>
<dbReference type="RefSeq" id="WP_191747422.1">
    <property type="nucleotide sequence ID" value="NZ_JACSQC010000005.1"/>
</dbReference>
<keyword evidence="8" id="KW-1185">Reference proteome</keyword>
<dbReference type="Pfam" id="PF00440">
    <property type="entry name" value="TetR_N"/>
    <property type="match status" value="1"/>
</dbReference>
<evidence type="ECO:0000259" key="6">
    <source>
        <dbReference type="PROSITE" id="PS50977"/>
    </source>
</evidence>
<dbReference type="InterPro" id="IPR036271">
    <property type="entry name" value="Tet_transcr_reg_TetR-rel_C_sf"/>
</dbReference>
<reference evidence="7 8" key="1">
    <citation type="submission" date="2020-08" db="EMBL/GenBank/DDBJ databases">
        <title>A Genomic Blueprint of the Chicken Gut Microbiome.</title>
        <authorList>
            <person name="Gilroy R."/>
            <person name="Ravi A."/>
            <person name="Getino M."/>
            <person name="Pursley I."/>
            <person name="Horton D.L."/>
            <person name="Alikhan N.-F."/>
            <person name="Baker D."/>
            <person name="Gharbi K."/>
            <person name="Hall N."/>
            <person name="Watson M."/>
            <person name="Adriaenssens E.M."/>
            <person name="Foster-Nyarko E."/>
            <person name="Jarju S."/>
            <person name="Secka A."/>
            <person name="Antonio M."/>
            <person name="Oren A."/>
            <person name="Chaudhuri R."/>
            <person name="La Ragione R.M."/>
            <person name="Hildebrand F."/>
            <person name="Pallen M.J."/>
        </authorList>
    </citation>
    <scope>NUCLEOTIDE SEQUENCE [LARGE SCALE GENOMIC DNA]</scope>
    <source>
        <strain evidence="7 8">Sa2BUA2</strain>
    </source>
</reference>
<evidence type="ECO:0000256" key="3">
    <source>
        <dbReference type="ARBA" id="ARBA00023125"/>
    </source>
</evidence>
<dbReference type="PRINTS" id="PR00400">
    <property type="entry name" value="TETREPRESSOR"/>
</dbReference>
<organism evidence="7 8">
    <name type="scientific">Arthrobacter pullicola</name>
    <dbReference type="NCBI Taxonomy" id="2762224"/>
    <lineage>
        <taxon>Bacteria</taxon>
        <taxon>Bacillati</taxon>
        <taxon>Actinomycetota</taxon>
        <taxon>Actinomycetes</taxon>
        <taxon>Micrococcales</taxon>
        <taxon>Micrococcaceae</taxon>
        <taxon>Arthrobacter</taxon>
    </lineage>
</organism>
<dbReference type="PROSITE" id="PS50977">
    <property type="entry name" value="HTH_TETR_2"/>
    <property type="match status" value="1"/>
</dbReference>
<dbReference type="Gene3D" id="1.10.357.10">
    <property type="entry name" value="Tetracycline Repressor, domain 2"/>
    <property type="match status" value="1"/>
</dbReference>
<dbReference type="SUPFAM" id="SSF48498">
    <property type="entry name" value="Tetracyclin repressor-like, C-terminal domain"/>
    <property type="match status" value="1"/>
</dbReference>
<dbReference type="SUPFAM" id="SSF46689">
    <property type="entry name" value="Homeodomain-like"/>
    <property type="match status" value="1"/>
</dbReference>
<keyword evidence="3 5" id="KW-0238">DNA-binding</keyword>
<keyword evidence="2" id="KW-0805">Transcription regulation</keyword>
<dbReference type="InterPro" id="IPR004111">
    <property type="entry name" value="Repressor_TetR_C"/>
</dbReference>
<proteinExistence type="predicted"/>
<feature type="DNA-binding region" description="H-T-H motif" evidence="5">
    <location>
        <begin position="40"/>
        <end position="59"/>
    </location>
</feature>
<evidence type="ECO:0000313" key="7">
    <source>
        <dbReference type="EMBL" id="MBD8044426.1"/>
    </source>
</evidence>
<dbReference type="InterPro" id="IPR003012">
    <property type="entry name" value="Tet_transcr_reg_TetR"/>
</dbReference>
<dbReference type="Proteomes" id="UP000652763">
    <property type="component" value="Unassembled WGS sequence"/>
</dbReference>
<evidence type="ECO:0000256" key="1">
    <source>
        <dbReference type="ARBA" id="ARBA00022491"/>
    </source>
</evidence>
<name>A0ABR8YK02_9MICC</name>
<dbReference type="InterPro" id="IPR001647">
    <property type="entry name" value="HTH_TetR"/>
</dbReference>